<dbReference type="InParanoid" id="A0A0C3HGF0"/>
<dbReference type="GO" id="GO:0005737">
    <property type="term" value="C:cytoplasm"/>
    <property type="evidence" value="ECO:0007669"/>
    <property type="project" value="UniProtKB-SubCell"/>
</dbReference>
<dbReference type="Pfam" id="PF08565">
    <property type="entry name" value="CDC37_M"/>
    <property type="match status" value="1"/>
</dbReference>
<dbReference type="GO" id="GO:0005634">
    <property type="term" value="C:nucleus"/>
    <property type="evidence" value="ECO:0007669"/>
    <property type="project" value="EnsemblFungi"/>
</dbReference>
<dbReference type="GO" id="GO:0019901">
    <property type="term" value="F:protein kinase binding"/>
    <property type="evidence" value="ECO:0007669"/>
    <property type="project" value="InterPro"/>
</dbReference>
<dbReference type="InterPro" id="IPR013873">
    <property type="entry name" value="Cdc37_C"/>
</dbReference>
<dbReference type="GO" id="GO:0006457">
    <property type="term" value="P:protein folding"/>
    <property type="evidence" value="ECO:0007669"/>
    <property type="project" value="EnsemblFungi"/>
</dbReference>
<reference evidence="11 12" key="1">
    <citation type="submission" date="2014-04" db="EMBL/GenBank/DDBJ databases">
        <authorList>
            <consortium name="DOE Joint Genome Institute"/>
            <person name="Kuo A."/>
            <person name="Martino E."/>
            <person name="Perotto S."/>
            <person name="Kohler A."/>
            <person name="Nagy L.G."/>
            <person name="Floudas D."/>
            <person name="Copeland A."/>
            <person name="Barry K.W."/>
            <person name="Cichocki N."/>
            <person name="Veneault-Fourrey C."/>
            <person name="LaButti K."/>
            <person name="Lindquist E.A."/>
            <person name="Lipzen A."/>
            <person name="Lundell T."/>
            <person name="Morin E."/>
            <person name="Murat C."/>
            <person name="Sun H."/>
            <person name="Tunlid A."/>
            <person name="Henrissat B."/>
            <person name="Grigoriev I.V."/>
            <person name="Hibbett D.S."/>
            <person name="Martin F."/>
            <person name="Nordberg H.P."/>
            <person name="Cantor M.N."/>
            <person name="Hua S.X."/>
        </authorList>
    </citation>
    <scope>NUCLEOTIDE SEQUENCE [LARGE SCALE GENOMIC DNA]</scope>
    <source>
        <strain evidence="11 12">Zn</strain>
    </source>
</reference>
<evidence type="ECO:0000313" key="12">
    <source>
        <dbReference type="Proteomes" id="UP000054321"/>
    </source>
</evidence>
<evidence type="ECO:0000256" key="6">
    <source>
        <dbReference type="SAM" id="Coils"/>
    </source>
</evidence>
<dbReference type="AlphaFoldDB" id="A0A0C3HGF0"/>
<evidence type="ECO:0000259" key="8">
    <source>
        <dbReference type="SMART" id="SM01069"/>
    </source>
</evidence>
<comment type="similarity">
    <text evidence="2">Belongs to the CDC37 family.</text>
</comment>
<keyword evidence="6" id="KW-0175">Coiled coil</keyword>
<sequence length="490" mass="55114">MPVDYSKWDALELSDDSDIEVHPNVDKRSFIRAKQNQIHQQRYERKHKIETYKYERIINDGLLQRITALLKALESHSADAEKRNPDELVFQAMMESADVSNDQPPPPPEGVHTEEKELPSYSKMMATLIDQVRAKVDEEKTEDRFGGFIKEIKSHQTKVQDLQKQLLEQLDQLEREESRKITSESIHTGFDSSYVAKSDSKSAAEMKKVAKGKAETVEVLNPQVLNKGPLERQPSSGAEADIDEPIDGDGDDDEEVEPSELGKRFAEIKMGDWRACMQFISEHPQVVAERETDGLLVLAFRAAGNGKDDLSRQCVHQALLLQYCRALGRDGVGLFFKRMSTPGHQAQKVFFDDVQNTYQRIKSRTKEIQKEQAEEDDSKGVEQIQLHAVEPGTAINITIPDENSTDPEVIKARELFDAFPPGLQRALKSGSLDEVNKVLGKMSVEQAEEVVGQLSEGGMLSVEEQIIDATTAEGEAAIKELEKQEKERAQ</sequence>
<feature type="domain" description="Cdc37 Hsp90 binding" evidence="9">
    <location>
        <begin position="196"/>
        <end position="380"/>
    </location>
</feature>
<evidence type="ECO:0000256" key="4">
    <source>
        <dbReference type="ARBA" id="ARBA00023186"/>
    </source>
</evidence>
<organism evidence="11 12">
    <name type="scientific">Oidiodendron maius (strain Zn)</name>
    <dbReference type="NCBI Taxonomy" id="913774"/>
    <lineage>
        <taxon>Eukaryota</taxon>
        <taxon>Fungi</taxon>
        <taxon>Dikarya</taxon>
        <taxon>Ascomycota</taxon>
        <taxon>Pezizomycotina</taxon>
        <taxon>Leotiomycetes</taxon>
        <taxon>Leotiomycetes incertae sedis</taxon>
        <taxon>Myxotrichaceae</taxon>
        <taxon>Oidiodendron</taxon>
    </lineage>
</organism>
<gene>
    <name evidence="11" type="ORF">OIDMADRAFT_81695</name>
</gene>
<evidence type="ECO:0000256" key="3">
    <source>
        <dbReference type="ARBA" id="ARBA00022490"/>
    </source>
</evidence>
<dbReference type="FunCoup" id="A0A0C3HGF0">
    <property type="interactions" value="440"/>
</dbReference>
<dbReference type="OrthoDB" id="440202at2759"/>
<evidence type="ECO:0000256" key="1">
    <source>
        <dbReference type="ARBA" id="ARBA00004496"/>
    </source>
</evidence>
<evidence type="ECO:0000256" key="5">
    <source>
        <dbReference type="ARBA" id="ARBA00031396"/>
    </source>
</evidence>
<feature type="region of interest" description="Disordered" evidence="7">
    <location>
        <begin position="97"/>
        <end position="117"/>
    </location>
</feature>
<feature type="domain" description="Cdc37 C-terminal" evidence="8">
    <location>
        <begin position="397"/>
        <end position="489"/>
    </location>
</feature>
<dbReference type="SUPFAM" id="SSF101391">
    <property type="entry name" value="Hsp90 co-chaperone CDC37"/>
    <property type="match status" value="1"/>
</dbReference>
<feature type="compositionally biased region" description="Acidic residues" evidence="7">
    <location>
        <begin position="240"/>
        <end position="258"/>
    </location>
</feature>
<dbReference type="GO" id="GO:0051082">
    <property type="term" value="F:unfolded protein binding"/>
    <property type="evidence" value="ECO:0007669"/>
    <property type="project" value="TreeGrafter"/>
</dbReference>
<dbReference type="InterPro" id="IPR013855">
    <property type="entry name" value="Cdc37_N_dom"/>
</dbReference>
<dbReference type="InterPro" id="IPR013874">
    <property type="entry name" value="Cdc37_Hsp90-bd"/>
</dbReference>
<dbReference type="HOGENOM" id="CLU_033261_0_0_1"/>
<feature type="non-terminal residue" evidence="11">
    <location>
        <position position="490"/>
    </location>
</feature>
<dbReference type="PANTHER" id="PTHR12800:SF4">
    <property type="entry name" value="HSP90 CO-CHAPERONE CDC37"/>
    <property type="match status" value="1"/>
</dbReference>
<evidence type="ECO:0000256" key="7">
    <source>
        <dbReference type="SAM" id="MobiDB-lite"/>
    </source>
</evidence>
<keyword evidence="4" id="KW-0143">Chaperone</keyword>
<dbReference type="InterPro" id="IPR038189">
    <property type="entry name" value="Cdc37_Hsp90-bd_sf"/>
</dbReference>
<dbReference type="FunFam" id="1.20.58.610:FF:000002">
    <property type="entry name" value="Hsp90 co-chaperone Cdc37, putative"/>
    <property type="match status" value="1"/>
</dbReference>
<comment type="subcellular location">
    <subcellularLocation>
        <location evidence="1">Cytoplasm</location>
    </subcellularLocation>
</comment>
<dbReference type="SMART" id="SM01071">
    <property type="entry name" value="CDC37_N"/>
    <property type="match status" value="1"/>
</dbReference>
<feature type="region of interest" description="Disordered" evidence="7">
    <location>
        <begin position="221"/>
        <end position="258"/>
    </location>
</feature>
<proteinExistence type="inferred from homology"/>
<name>A0A0C3HGF0_OIDMZ</name>
<protein>
    <recommendedName>
        <fullName evidence="5">Hsp90 chaperone protein kinase-targeting subunit</fullName>
    </recommendedName>
</protein>
<reference evidence="12" key="2">
    <citation type="submission" date="2015-01" db="EMBL/GenBank/DDBJ databases">
        <title>Evolutionary Origins and Diversification of the Mycorrhizal Mutualists.</title>
        <authorList>
            <consortium name="DOE Joint Genome Institute"/>
            <consortium name="Mycorrhizal Genomics Consortium"/>
            <person name="Kohler A."/>
            <person name="Kuo A."/>
            <person name="Nagy L.G."/>
            <person name="Floudas D."/>
            <person name="Copeland A."/>
            <person name="Barry K.W."/>
            <person name="Cichocki N."/>
            <person name="Veneault-Fourrey C."/>
            <person name="LaButti K."/>
            <person name="Lindquist E.A."/>
            <person name="Lipzen A."/>
            <person name="Lundell T."/>
            <person name="Morin E."/>
            <person name="Murat C."/>
            <person name="Riley R."/>
            <person name="Ohm R."/>
            <person name="Sun H."/>
            <person name="Tunlid A."/>
            <person name="Henrissat B."/>
            <person name="Grigoriev I.V."/>
            <person name="Hibbett D.S."/>
            <person name="Martin F."/>
        </authorList>
    </citation>
    <scope>NUCLEOTIDE SEQUENCE [LARGE SCALE GENOMIC DNA]</scope>
    <source>
        <strain evidence="12">Zn</strain>
    </source>
</reference>
<dbReference type="STRING" id="913774.A0A0C3HGF0"/>
<accession>A0A0C3HGF0</accession>
<evidence type="ECO:0000313" key="11">
    <source>
        <dbReference type="EMBL" id="KIN07281.1"/>
    </source>
</evidence>
<feature type="coiled-coil region" evidence="6">
    <location>
        <begin position="152"/>
        <end position="179"/>
    </location>
</feature>
<dbReference type="PANTHER" id="PTHR12800">
    <property type="entry name" value="CDC37-RELATED"/>
    <property type="match status" value="1"/>
</dbReference>
<dbReference type="Pfam" id="PF08564">
    <property type="entry name" value="CDC37_C"/>
    <property type="match status" value="1"/>
</dbReference>
<dbReference type="SMART" id="SM01069">
    <property type="entry name" value="CDC37_C"/>
    <property type="match status" value="1"/>
</dbReference>
<keyword evidence="3" id="KW-0963">Cytoplasm</keyword>
<dbReference type="Gene3D" id="1.20.58.610">
    <property type="entry name" value="Cdc37, Hsp90 binding domain"/>
    <property type="match status" value="1"/>
</dbReference>
<dbReference type="InterPro" id="IPR004918">
    <property type="entry name" value="Cdc37"/>
</dbReference>
<dbReference type="SMART" id="SM01070">
    <property type="entry name" value="CDC37_M"/>
    <property type="match status" value="1"/>
</dbReference>
<keyword evidence="12" id="KW-1185">Reference proteome</keyword>
<evidence type="ECO:0000256" key="2">
    <source>
        <dbReference type="ARBA" id="ARBA00006222"/>
    </source>
</evidence>
<feature type="domain" description="Cdc37 N-terminal" evidence="10">
    <location>
        <begin position="2"/>
        <end position="193"/>
    </location>
</feature>
<dbReference type="GO" id="GO:0051087">
    <property type="term" value="F:protein-folding chaperone binding"/>
    <property type="evidence" value="ECO:0007669"/>
    <property type="project" value="TreeGrafter"/>
</dbReference>
<dbReference type="Pfam" id="PF03234">
    <property type="entry name" value="CDC37_N"/>
    <property type="match status" value="1"/>
</dbReference>
<dbReference type="GO" id="GO:0050821">
    <property type="term" value="P:protein stabilization"/>
    <property type="evidence" value="ECO:0007669"/>
    <property type="project" value="TreeGrafter"/>
</dbReference>
<evidence type="ECO:0000259" key="10">
    <source>
        <dbReference type="SMART" id="SM01071"/>
    </source>
</evidence>
<dbReference type="GO" id="GO:0031072">
    <property type="term" value="F:heat shock protein binding"/>
    <property type="evidence" value="ECO:0007669"/>
    <property type="project" value="EnsemblFungi"/>
</dbReference>
<dbReference type="EMBL" id="KN832870">
    <property type="protein sequence ID" value="KIN07281.1"/>
    <property type="molecule type" value="Genomic_DNA"/>
</dbReference>
<evidence type="ECO:0000259" key="9">
    <source>
        <dbReference type="SMART" id="SM01070"/>
    </source>
</evidence>
<dbReference type="Proteomes" id="UP000054321">
    <property type="component" value="Unassembled WGS sequence"/>
</dbReference>